<evidence type="ECO:0000256" key="1">
    <source>
        <dbReference type="ARBA" id="ARBA00004141"/>
    </source>
</evidence>
<feature type="transmembrane region" description="Helical" evidence="5">
    <location>
        <begin position="36"/>
        <end position="59"/>
    </location>
</feature>
<evidence type="ECO:0000313" key="7">
    <source>
        <dbReference type="EMBL" id="PST83692.1"/>
    </source>
</evidence>
<feature type="transmembrane region" description="Helical" evidence="5">
    <location>
        <begin position="196"/>
        <end position="213"/>
    </location>
</feature>
<dbReference type="Pfam" id="PF07690">
    <property type="entry name" value="MFS_1"/>
    <property type="match status" value="1"/>
</dbReference>
<reference evidence="7 8" key="1">
    <citation type="submission" date="2018-03" db="EMBL/GenBank/DDBJ databases">
        <authorList>
            <person name="Keele B.F."/>
        </authorList>
    </citation>
    <scope>NUCLEOTIDE SEQUENCE [LARGE SCALE GENOMIC DNA]</scope>
    <source>
        <strain evidence="7 8">YL28-9</strain>
    </source>
</reference>
<feature type="domain" description="Major facilitator superfamily (MFS) profile" evidence="6">
    <location>
        <begin position="37"/>
        <end position="495"/>
    </location>
</feature>
<feature type="transmembrane region" description="Helical" evidence="5">
    <location>
        <begin position="390"/>
        <end position="414"/>
    </location>
</feature>
<organism evidence="7 8">
    <name type="scientific">Pedobacter yulinensis</name>
    <dbReference type="NCBI Taxonomy" id="2126353"/>
    <lineage>
        <taxon>Bacteria</taxon>
        <taxon>Pseudomonadati</taxon>
        <taxon>Bacteroidota</taxon>
        <taxon>Sphingobacteriia</taxon>
        <taxon>Sphingobacteriales</taxon>
        <taxon>Sphingobacteriaceae</taxon>
        <taxon>Pedobacter</taxon>
    </lineage>
</organism>
<feature type="transmembrane region" description="Helical" evidence="5">
    <location>
        <begin position="71"/>
        <end position="91"/>
    </location>
</feature>
<comment type="subcellular location">
    <subcellularLocation>
        <location evidence="1">Membrane</location>
        <topology evidence="1">Multi-pass membrane protein</topology>
    </subcellularLocation>
</comment>
<dbReference type="GO" id="GO:0022857">
    <property type="term" value="F:transmembrane transporter activity"/>
    <property type="evidence" value="ECO:0007669"/>
    <property type="project" value="InterPro"/>
</dbReference>
<dbReference type="AlphaFoldDB" id="A0A2T3HMK9"/>
<feature type="transmembrane region" description="Helical" evidence="5">
    <location>
        <begin position="233"/>
        <end position="251"/>
    </location>
</feature>
<feature type="transmembrane region" description="Helical" evidence="5">
    <location>
        <begin position="128"/>
        <end position="153"/>
    </location>
</feature>
<keyword evidence="2 5" id="KW-0812">Transmembrane</keyword>
<sequence length="500" mass="54522">MTCKPLKKSYQRSSSFFYSAIYRLFYTMNIYPNRTLALLVLLAAHLLTIVDIFIVNIAIPSVQQGLTGSDGEMQLVVAMYMVGFASCLIAAGRAGDHYGRKKIFLAGMSMFMLSSAGCGLAGTPGQLILLRFVQGCSAGLMSPQVLAFIHLLFPGHGERTHAIGWYGMTIGIGTMSGQFLGGLLVELHPLWVDQSWRYIFLVNIPVCLGALMLGKRYLPAVEDRMTEKMDYTGALLVSAALILLVFSLTAGMEQPVYLVYTLPLSLLLFCRFGWLQRHRRRQGRHMLVNPGLFAYWNFNLAILAAALFMFMLDAYFFVLAIFLQTGLHLPPLKAGFFVVFQGAGFMLASLIAPRLVLRFGKAVLISGVLFIALALALQLLLFTWPANPPAGYAVMVLHGFGVALVLPSFANIAMKGLPTELVGNASGVYTTAQQLFGALGISLTGGLFYHLMNLQQQSCKFLHAFAWSTLVHLVCLGGVLVALLVLPGMVLPKISGKTAP</sequence>
<name>A0A2T3HMK9_9SPHI</name>
<dbReference type="Proteomes" id="UP000240912">
    <property type="component" value="Unassembled WGS sequence"/>
</dbReference>
<gene>
    <name evidence="7" type="ORF">C7T94_14290</name>
</gene>
<evidence type="ECO:0000256" key="2">
    <source>
        <dbReference type="ARBA" id="ARBA00022692"/>
    </source>
</evidence>
<keyword evidence="8" id="KW-1185">Reference proteome</keyword>
<feature type="transmembrane region" description="Helical" evidence="5">
    <location>
        <begin position="363"/>
        <end position="384"/>
    </location>
</feature>
<dbReference type="InterPro" id="IPR036259">
    <property type="entry name" value="MFS_trans_sf"/>
</dbReference>
<dbReference type="InterPro" id="IPR011701">
    <property type="entry name" value="MFS"/>
</dbReference>
<evidence type="ECO:0000256" key="4">
    <source>
        <dbReference type="ARBA" id="ARBA00023136"/>
    </source>
</evidence>
<feature type="transmembrane region" description="Helical" evidence="5">
    <location>
        <begin position="165"/>
        <end position="184"/>
    </location>
</feature>
<dbReference type="PANTHER" id="PTHR42718">
    <property type="entry name" value="MAJOR FACILITATOR SUPERFAMILY MULTIDRUG TRANSPORTER MFSC"/>
    <property type="match status" value="1"/>
</dbReference>
<evidence type="ECO:0000313" key="8">
    <source>
        <dbReference type="Proteomes" id="UP000240912"/>
    </source>
</evidence>
<dbReference type="InterPro" id="IPR020846">
    <property type="entry name" value="MFS_dom"/>
</dbReference>
<keyword evidence="4 5" id="KW-0472">Membrane</keyword>
<dbReference type="PROSITE" id="PS50850">
    <property type="entry name" value="MFS"/>
    <property type="match status" value="1"/>
</dbReference>
<evidence type="ECO:0000256" key="5">
    <source>
        <dbReference type="SAM" id="Phobius"/>
    </source>
</evidence>
<dbReference type="Gene3D" id="1.20.1720.10">
    <property type="entry name" value="Multidrug resistance protein D"/>
    <property type="match status" value="2"/>
</dbReference>
<comment type="caution">
    <text evidence="7">The sequence shown here is derived from an EMBL/GenBank/DDBJ whole genome shotgun (WGS) entry which is preliminary data.</text>
</comment>
<dbReference type="CDD" id="cd17321">
    <property type="entry name" value="MFS_MMR_MDR_like"/>
    <property type="match status" value="1"/>
</dbReference>
<feature type="transmembrane region" description="Helical" evidence="5">
    <location>
        <begin position="464"/>
        <end position="486"/>
    </location>
</feature>
<protein>
    <submittedName>
        <fullName evidence="7">MFS transporter</fullName>
    </submittedName>
</protein>
<feature type="transmembrane region" description="Helical" evidence="5">
    <location>
        <begin position="295"/>
        <end position="322"/>
    </location>
</feature>
<dbReference type="GO" id="GO:0016020">
    <property type="term" value="C:membrane"/>
    <property type="evidence" value="ECO:0007669"/>
    <property type="project" value="UniProtKB-SubCell"/>
</dbReference>
<keyword evidence="3 5" id="KW-1133">Transmembrane helix</keyword>
<feature type="transmembrane region" description="Helical" evidence="5">
    <location>
        <begin position="334"/>
        <end position="356"/>
    </location>
</feature>
<accession>A0A2T3HMK9</accession>
<dbReference type="OrthoDB" id="783189at2"/>
<feature type="transmembrane region" description="Helical" evidence="5">
    <location>
        <begin position="103"/>
        <end position="122"/>
    </location>
</feature>
<evidence type="ECO:0000256" key="3">
    <source>
        <dbReference type="ARBA" id="ARBA00022989"/>
    </source>
</evidence>
<dbReference type="PANTHER" id="PTHR42718:SF39">
    <property type="entry name" value="ACTINORHODIN TRANSPORTER-RELATED"/>
    <property type="match status" value="1"/>
</dbReference>
<feature type="transmembrane region" description="Helical" evidence="5">
    <location>
        <begin position="435"/>
        <end position="452"/>
    </location>
</feature>
<feature type="transmembrane region" description="Helical" evidence="5">
    <location>
        <begin position="257"/>
        <end position="274"/>
    </location>
</feature>
<proteinExistence type="predicted"/>
<dbReference type="EMBL" id="PYLS01000005">
    <property type="protein sequence ID" value="PST83692.1"/>
    <property type="molecule type" value="Genomic_DNA"/>
</dbReference>
<dbReference type="SUPFAM" id="SSF103473">
    <property type="entry name" value="MFS general substrate transporter"/>
    <property type="match status" value="1"/>
</dbReference>
<evidence type="ECO:0000259" key="6">
    <source>
        <dbReference type="PROSITE" id="PS50850"/>
    </source>
</evidence>